<sequence length="194" mass="19941">MKTAGGTVAVICATIAWLAGCGHSGDSTATSSMAAPSSTTVHTTWTRPDTPPDPHNLIHAGSVALGAVPGGKLTSIKSQETGTWRVLVATPDGANQAMDVSSDGATLMVGPTPANQDDSDKAKTRALVHAARLDYRTAAEKILAIIAGASISELELEDSNGATVWQAVAWDTFIVEHQVTLDAVSGNVIANKQL</sequence>
<dbReference type="RefSeq" id="WP_061556308.1">
    <property type="nucleotide sequence ID" value="NZ_JASWDE010000002.1"/>
</dbReference>
<evidence type="ECO:0000313" key="1">
    <source>
        <dbReference type="EMBL" id="ORJ64210.1"/>
    </source>
</evidence>
<dbReference type="AlphaFoldDB" id="A0A1X0YGG0"/>
<protein>
    <recommendedName>
        <fullName evidence="3">PepSY domain-containing protein</fullName>
    </recommendedName>
</protein>
<organism evidence="1 2">
    <name type="scientific">Mycobacterium simiae</name>
    <name type="common">Mycobacterium habana</name>
    <dbReference type="NCBI Taxonomy" id="1784"/>
    <lineage>
        <taxon>Bacteria</taxon>
        <taxon>Bacillati</taxon>
        <taxon>Actinomycetota</taxon>
        <taxon>Actinomycetes</taxon>
        <taxon>Mycobacteriales</taxon>
        <taxon>Mycobacteriaceae</taxon>
        <taxon>Mycobacterium</taxon>
        <taxon>Mycobacterium simiae complex</taxon>
    </lineage>
</organism>
<name>A0A1X0YGG0_MYCSI</name>
<dbReference type="Proteomes" id="UP000193040">
    <property type="component" value="Unassembled WGS sequence"/>
</dbReference>
<proteinExistence type="predicted"/>
<evidence type="ECO:0000313" key="2">
    <source>
        <dbReference type="Proteomes" id="UP000193040"/>
    </source>
</evidence>
<evidence type="ECO:0008006" key="3">
    <source>
        <dbReference type="Google" id="ProtNLM"/>
    </source>
</evidence>
<dbReference type="STRING" id="1784.VC42_05615"/>
<keyword evidence="2" id="KW-1185">Reference proteome</keyword>
<dbReference type="EMBL" id="MZZM01000005">
    <property type="protein sequence ID" value="ORJ64210.1"/>
    <property type="molecule type" value="Genomic_DNA"/>
</dbReference>
<accession>A0A1X0YGG0</accession>
<reference evidence="1 2" key="1">
    <citation type="submission" date="2017-03" db="EMBL/GenBank/DDBJ databases">
        <title>Genomic insights into Mycobacterium simiae human colonization.</title>
        <authorList>
            <person name="Steffani J.L."/>
            <person name="Brunck M.E."/>
            <person name="Cruz E."/>
            <person name="Montiel R."/>
            <person name="Barona F."/>
        </authorList>
    </citation>
    <scope>NUCLEOTIDE SEQUENCE [LARGE SCALE GENOMIC DNA]</scope>
    <source>
        <strain evidence="1 2">MsiGto</strain>
    </source>
</reference>
<dbReference type="PROSITE" id="PS51257">
    <property type="entry name" value="PROKAR_LIPOPROTEIN"/>
    <property type="match status" value="1"/>
</dbReference>
<gene>
    <name evidence="1" type="ORF">B5M45_03180</name>
</gene>
<comment type="caution">
    <text evidence="1">The sequence shown here is derived from an EMBL/GenBank/DDBJ whole genome shotgun (WGS) entry which is preliminary data.</text>
</comment>